<dbReference type="EMBL" id="JBBPEH010000004">
    <property type="protein sequence ID" value="KAK7539537.1"/>
    <property type="molecule type" value="Genomic_DNA"/>
</dbReference>
<keyword evidence="4" id="KW-1185">Reference proteome</keyword>
<feature type="compositionally biased region" description="Low complexity" evidence="1">
    <location>
        <begin position="33"/>
        <end position="44"/>
    </location>
</feature>
<keyword evidence="2" id="KW-0472">Membrane</keyword>
<keyword evidence="2" id="KW-1133">Transmembrane helix</keyword>
<evidence type="ECO:0000313" key="4">
    <source>
        <dbReference type="Proteomes" id="UP001360953"/>
    </source>
</evidence>
<comment type="caution">
    <text evidence="3">The sequence shown here is derived from an EMBL/GenBank/DDBJ whole genome shotgun (WGS) entry which is preliminary data.</text>
</comment>
<feature type="region of interest" description="Disordered" evidence="1">
    <location>
        <begin position="1"/>
        <end position="66"/>
    </location>
</feature>
<organism evidence="3 4">
    <name type="scientific">Phyllosticta citribraziliensis</name>
    <dbReference type="NCBI Taxonomy" id="989973"/>
    <lineage>
        <taxon>Eukaryota</taxon>
        <taxon>Fungi</taxon>
        <taxon>Dikarya</taxon>
        <taxon>Ascomycota</taxon>
        <taxon>Pezizomycotina</taxon>
        <taxon>Dothideomycetes</taxon>
        <taxon>Dothideomycetes incertae sedis</taxon>
        <taxon>Botryosphaeriales</taxon>
        <taxon>Phyllostictaceae</taxon>
        <taxon>Phyllosticta</taxon>
    </lineage>
</organism>
<keyword evidence="2" id="KW-0812">Transmembrane</keyword>
<feature type="transmembrane region" description="Helical" evidence="2">
    <location>
        <begin position="248"/>
        <end position="267"/>
    </location>
</feature>
<dbReference type="PANTHER" id="PTHR36819:SF1">
    <property type="entry name" value="REGULATOR OF PHOSPHOLIPASE D SRF1"/>
    <property type="match status" value="1"/>
</dbReference>
<feature type="compositionally biased region" description="Polar residues" evidence="1">
    <location>
        <begin position="45"/>
        <end position="56"/>
    </location>
</feature>
<reference evidence="3 4" key="1">
    <citation type="submission" date="2024-04" db="EMBL/GenBank/DDBJ databases">
        <title>Phyllosticta paracitricarpa is synonymous to the EU quarantine fungus P. citricarpa based on phylogenomic analyses.</title>
        <authorList>
            <consortium name="Lawrence Berkeley National Laboratory"/>
            <person name="Van ingen-buijs V.A."/>
            <person name="Van westerhoven A.C."/>
            <person name="Haridas S."/>
            <person name="Skiadas P."/>
            <person name="Martin F."/>
            <person name="Groenewald J.Z."/>
            <person name="Crous P.W."/>
            <person name="Seidl M.F."/>
        </authorList>
    </citation>
    <scope>NUCLEOTIDE SEQUENCE [LARGE SCALE GENOMIC DNA]</scope>
    <source>
        <strain evidence="3 4">CPC 17464</strain>
    </source>
</reference>
<dbReference type="PANTHER" id="PTHR36819">
    <property type="entry name" value="REGULATOR OF PHOSPHOLIPASE D SRF1"/>
    <property type="match status" value="1"/>
</dbReference>
<evidence type="ECO:0000256" key="1">
    <source>
        <dbReference type="SAM" id="MobiDB-lite"/>
    </source>
</evidence>
<evidence type="ECO:0008006" key="5">
    <source>
        <dbReference type="Google" id="ProtNLM"/>
    </source>
</evidence>
<name>A0ABR1M0H6_9PEZI</name>
<gene>
    <name evidence="3" type="ORF">J3D65DRAFT_283002</name>
</gene>
<evidence type="ECO:0000313" key="3">
    <source>
        <dbReference type="EMBL" id="KAK7539537.1"/>
    </source>
</evidence>
<evidence type="ECO:0000256" key="2">
    <source>
        <dbReference type="SAM" id="Phobius"/>
    </source>
</evidence>
<sequence>MAADADSPPQFIPPWVRSIAPDADMPTEDQEKTTSPTLLLPRTPQSIRPATHNSQPSPRPNAPAGRRYDYARQAMPPMPSGSPTEVASRWRSFALASQYPNPPSTANRSEVVSRDWMRENMKDLDAPWEPEEPTTPDPEKQPGFWLFTQDKRKRRLSKIHRILMRNPYIPLIIRLNVLIFSAAALGLSARIFHLIDRRKDGYDCDAGSSTYMAIIVDVVAIVYLCYITHDEYTARPLGLRNPKSKLRLVFLDLLFIVFDSANLSIAFQSLTDSTWACVEPTTNADQLIRRCYAQDVCAKQKALTAVLLIALVAWLATFAISTLRIVERVTR</sequence>
<dbReference type="RefSeq" id="XP_066656808.1">
    <property type="nucleotide sequence ID" value="XM_066795094.1"/>
</dbReference>
<accession>A0ABR1M0H6</accession>
<proteinExistence type="predicted"/>
<dbReference type="GeneID" id="92028000"/>
<feature type="transmembrane region" description="Helical" evidence="2">
    <location>
        <begin position="302"/>
        <end position="326"/>
    </location>
</feature>
<feature type="transmembrane region" description="Helical" evidence="2">
    <location>
        <begin position="168"/>
        <end position="189"/>
    </location>
</feature>
<dbReference type="Proteomes" id="UP001360953">
    <property type="component" value="Unassembled WGS sequence"/>
</dbReference>
<feature type="transmembrane region" description="Helical" evidence="2">
    <location>
        <begin position="209"/>
        <end position="227"/>
    </location>
</feature>
<protein>
    <recommendedName>
        <fullName evidence="5">Regulator of phospholipase D SRF1</fullName>
    </recommendedName>
</protein>
<dbReference type="InterPro" id="IPR037737">
    <property type="entry name" value="Srf1"/>
</dbReference>